<dbReference type="InterPro" id="IPR050832">
    <property type="entry name" value="Bact_Acetyltransf"/>
</dbReference>
<evidence type="ECO:0000259" key="3">
    <source>
        <dbReference type="PROSITE" id="PS51186"/>
    </source>
</evidence>
<dbReference type="AlphaFoldDB" id="A0A4Q7LPL9"/>
<evidence type="ECO:0000256" key="1">
    <source>
        <dbReference type="ARBA" id="ARBA00022679"/>
    </source>
</evidence>
<protein>
    <submittedName>
        <fullName evidence="4">Mycothiol synthase</fullName>
    </submittedName>
</protein>
<comment type="caution">
    <text evidence="4">The sequence shown here is derived from an EMBL/GenBank/DDBJ whole genome shotgun (WGS) entry which is preliminary data.</text>
</comment>
<name>A0A4Q7LPL9_9MICO</name>
<dbReference type="GO" id="GO:0016747">
    <property type="term" value="F:acyltransferase activity, transferring groups other than amino-acyl groups"/>
    <property type="evidence" value="ECO:0007669"/>
    <property type="project" value="InterPro"/>
</dbReference>
<dbReference type="Pfam" id="PF00583">
    <property type="entry name" value="Acetyltransf_1"/>
    <property type="match status" value="2"/>
</dbReference>
<dbReference type="PROSITE" id="PS51186">
    <property type="entry name" value="GNAT"/>
    <property type="match status" value="2"/>
</dbReference>
<dbReference type="SUPFAM" id="SSF55729">
    <property type="entry name" value="Acyl-CoA N-acyltransferases (Nat)"/>
    <property type="match status" value="2"/>
</dbReference>
<evidence type="ECO:0000313" key="5">
    <source>
        <dbReference type="Proteomes" id="UP000293519"/>
    </source>
</evidence>
<dbReference type="Proteomes" id="UP000293519">
    <property type="component" value="Unassembled WGS sequence"/>
</dbReference>
<proteinExistence type="predicted"/>
<dbReference type="InterPro" id="IPR016181">
    <property type="entry name" value="Acyl_CoA_acyltransferase"/>
</dbReference>
<feature type="domain" description="N-acetyltransferase" evidence="3">
    <location>
        <begin position="49"/>
        <end position="208"/>
    </location>
</feature>
<keyword evidence="1" id="KW-0808">Transferase</keyword>
<reference evidence="4 5" key="1">
    <citation type="journal article" date="2015" name="Stand. Genomic Sci.">
        <title>Genomic Encyclopedia of Bacterial and Archaeal Type Strains, Phase III: the genomes of soil and plant-associated and newly described type strains.</title>
        <authorList>
            <person name="Whitman W.B."/>
            <person name="Woyke T."/>
            <person name="Klenk H.P."/>
            <person name="Zhou Y."/>
            <person name="Lilburn T.G."/>
            <person name="Beck B.J."/>
            <person name="De Vos P."/>
            <person name="Vandamme P."/>
            <person name="Eisen J.A."/>
            <person name="Garrity G."/>
            <person name="Hugenholtz P."/>
            <person name="Kyrpides N.C."/>
        </authorList>
    </citation>
    <scope>NUCLEOTIDE SEQUENCE [LARGE SCALE GENOMIC DNA]</scope>
    <source>
        <strain evidence="4 5">CV2</strain>
    </source>
</reference>
<accession>A0A4Q7LPL9</accession>
<organism evidence="4 5">
    <name type="scientific">Microcella putealis</name>
    <dbReference type="NCBI Taxonomy" id="337005"/>
    <lineage>
        <taxon>Bacteria</taxon>
        <taxon>Bacillati</taxon>
        <taxon>Actinomycetota</taxon>
        <taxon>Actinomycetes</taxon>
        <taxon>Micrococcales</taxon>
        <taxon>Microbacteriaceae</taxon>
        <taxon>Microcella</taxon>
    </lineage>
</organism>
<dbReference type="OrthoDB" id="9799092at2"/>
<dbReference type="EMBL" id="SGWW01000003">
    <property type="protein sequence ID" value="RZS56494.1"/>
    <property type="molecule type" value="Genomic_DNA"/>
</dbReference>
<dbReference type="CDD" id="cd04301">
    <property type="entry name" value="NAT_SF"/>
    <property type="match status" value="2"/>
</dbReference>
<dbReference type="PANTHER" id="PTHR43877">
    <property type="entry name" value="AMINOALKYLPHOSPHONATE N-ACETYLTRANSFERASE-RELATED-RELATED"/>
    <property type="match status" value="1"/>
</dbReference>
<evidence type="ECO:0000256" key="2">
    <source>
        <dbReference type="ARBA" id="ARBA00023315"/>
    </source>
</evidence>
<gene>
    <name evidence="4" type="ORF">EV141_1958</name>
</gene>
<sequence length="365" mass="39852">MSGRGSTVVGVSEPLIDSGANAVDTSRPLRARIPATELPALGDGNGVTVTWREARLDDAEAIAELFAAMAERDHPEWSETVDEIRGEFEHSYVDPARDGVVAVDADGRMVAHGLCIRTPDPVDYARVILMGGVHPAVRGRGVGRQLLAWQQARAEQLLGELELTMPGWVMSYAAEVAPEHGRLLEHAGFSAVRYFTTLHAELADAPIDDRPVPDGIRVEAWSSEYSEVARAAKNAAFADHWGSQPSSRETWDAWQQLDTFRPELSRLAFDGGRVVGFVTTDVNEEDWQRLGRSSGYIGLVGTVRDWRGKGLASALLAEVMTAHRRAGFELSVLDVDTANPTGALGVYERLGFTAVSRDVAYRRLY</sequence>
<evidence type="ECO:0000313" key="4">
    <source>
        <dbReference type="EMBL" id="RZS56494.1"/>
    </source>
</evidence>
<dbReference type="InterPro" id="IPR000182">
    <property type="entry name" value="GNAT_dom"/>
</dbReference>
<keyword evidence="5" id="KW-1185">Reference proteome</keyword>
<dbReference type="Gene3D" id="3.40.630.30">
    <property type="match status" value="1"/>
</dbReference>
<feature type="domain" description="N-acetyltransferase" evidence="3">
    <location>
        <begin position="223"/>
        <end position="365"/>
    </location>
</feature>
<keyword evidence="2" id="KW-0012">Acyltransferase</keyword>